<name>A0A552VAJ5_9FLAO</name>
<dbReference type="PANTHER" id="PTHR36452">
    <property type="entry name" value="CHROMOSOME 12, WHOLE GENOME SHOTGUN SEQUENCE"/>
    <property type="match status" value="1"/>
</dbReference>
<evidence type="ECO:0000313" key="1">
    <source>
        <dbReference type="EMBL" id="TRW27501.1"/>
    </source>
</evidence>
<dbReference type="InterPro" id="IPR012808">
    <property type="entry name" value="CHP02453"/>
</dbReference>
<dbReference type="InterPro" id="IPR015996">
    <property type="entry name" value="UCP028451"/>
</dbReference>
<evidence type="ECO:0000313" key="2">
    <source>
        <dbReference type="Proteomes" id="UP000320643"/>
    </source>
</evidence>
<dbReference type="Proteomes" id="UP000320643">
    <property type="component" value="Unassembled WGS sequence"/>
</dbReference>
<organism evidence="1 2">
    <name type="scientific">Flavobacterium zepuense</name>
    <dbReference type="NCBI Taxonomy" id="2593302"/>
    <lineage>
        <taxon>Bacteria</taxon>
        <taxon>Pseudomonadati</taxon>
        <taxon>Bacteroidota</taxon>
        <taxon>Flavobacteriia</taxon>
        <taxon>Flavobacteriales</taxon>
        <taxon>Flavobacteriaceae</taxon>
        <taxon>Flavobacterium</taxon>
    </lineage>
</organism>
<dbReference type="Pfam" id="PF09365">
    <property type="entry name" value="DUF2461"/>
    <property type="match status" value="1"/>
</dbReference>
<accession>A0A552VAJ5</accession>
<dbReference type="EMBL" id="VJVZ01000001">
    <property type="protein sequence ID" value="TRW27501.1"/>
    <property type="molecule type" value="Genomic_DNA"/>
</dbReference>
<comment type="caution">
    <text evidence="1">The sequence shown here is derived from an EMBL/GenBank/DDBJ whole genome shotgun (WGS) entry which is preliminary data.</text>
</comment>
<dbReference type="OrthoDB" id="9794241at2"/>
<sequence>MPQPHPTILPSALDFLKQLQQNNNRDWFNAHKDTFIIAQDSIGAFAEAVLAELNTTDVIETPSGKKSQQRIYRDTRFSGDKTPYKHYWGGGFTRATPQRRGGYYYHIEGGGNTFVAGAFWSPSAADLKLIRKDIDYDAQPLRDIINSKVFKDNFGTLQGEQLKSMPKGYPVTHPAIDLLRYKQFLVIKRFTDAEVLSPNFVALASQAYRDMRPFLDYMSEVLYNGGDLG</sequence>
<proteinExistence type="predicted"/>
<protein>
    <submittedName>
        <fullName evidence="1">DUF2461 domain-containing protein</fullName>
    </submittedName>
</protein>
<dbReference type="PANTHER" id="PTHR36452:SF1">
    <property type="entry name" value="DUF2461 DOMAIN-CONTAINING PROTEIN"/>
    <property type="match status" value="1"/>
</dbReference>
<reference evidence="1 2" key="1">
    <citation type="submission" date="2019-07" db="EMBL/GenBank/DDBJ databases">
        <title>Flavobacterium sp. nov., isolated from glacier ice.</title>
        <authorList>
            <person name="Liu Q."/>
            <person name="Xin Y.-H."/>
        </authorList>
    </citation>
    <scope>NUCLEOTIDE SEQUENCE [LARGE SCALE GENOMIC DNA]</scope>
    <source>
        <strain evidence="1 2">ZT4R6</strain>
    </source>
</reference>
<dbReference type="RefSeq" id="WP_143371729.1">
    <property type="nucleotide sequence ID" value="NZ_VJVZ01000001.1"/>
</dbReference>
<gene>
    <name evidence="1" type="ORF">FMM05_02345</name>
</gene>
<dbReference type="NCBIfam" id="TIGR02453">
    <property type="entry name" value="TIGR02453 family protein"/>
    <property type="match status" value="1"/>
</dbReference>
<dbReference type="AlphaFoldDB" id="A0A552VAJ5"/>
<keyword evidence="2" id="KW-1185">Reference proteome</keyword>
<dbReference type="PIRSF" id="PIRSF028451">
    <property type="entry name" value="UCP028451"/>
    <property type="match status" value="1"/>
</dbReference>